<evidence type="ECO:0000259" key="2">
    <source>
        <dbReference type="Pfam" id="PF06904"/>
    </source>
</evidence>
<dbReference type="RefSeq" id="WP_093915529.1">
    <property type="nucleotide sequence ID" value="NZ_FPAJ01000002.1"/>
</dbReference>
<keyword evidence="4" id="KW-1185">Reference proteome</keyword>
<dbReference type="EMBL" id="FPAJ01000002">
    <property type="protein sequence ID" value="SFS64661.1"/>
    <property type="molecule type" value="Genomic_DNA"/>
</dbReference>
<dbReference type="Proteomes" id="UP000199239">
    <property type="component" value="Unassembled WGS sequence"/>
</dbReference>
<proteinExistence type="predicted"/>
<dbReference type="STRING" id="394264.SAMN04488040_1275"/>
<dbReference type="Pfam" id="PF06904">
    <property type="entry name" value="Extensin-like_C"/>
    <property type="match status" value="1"/>
</dbReference>
<dbReference type="InterPro" id="IPR009683">
    <property type="entry name" value="Extensin-like_C"/>
</dbReference>
<dbReference type="InterPro" id="IPR018187">
    <property type="entry name" value="Asp/Glu_racemase_AS_1"/>
</dbReference>
<sequence length="257" mass="27596">MIRWACVCLLLSGAALAGPDRSLRPVLRGNILTLEPSGSIRPNQRGVSAETTITRDNGITVSLRPTLRSRRVVKQAQTQRALLAKGAVCGDVAIQGKAIGRVQPKLKGCGVDNAVQVESVSGVRLSQAAVMDCNTATALKGWIEGSAKPAFAKKGGLRGLRVAAHYACRTRNNLPGGKISEHGRGRAIDISAFQLHSGAEVTVLKGWHAAQSRKTMRRVHKGACGPFGTVLGPNSDRFHQDHFHFDTARYRNGTYCR</sequence>
<evidence type="ECO:0000313" key="3">
    <source>
        <dbReference type="EMBL" id="SFS64661.1"/>
    </source>
</evidence>
<dbReference type="PROSITE" id="PS00923">
    <property type="entry name" value="ASP_GLU_RACEMASE_1"/>
    <property type="match status" value="1"/>
</dbReference>
<accession>A0A1I6RIV9</accession>
<dbReference type="OrthoDB" id="9809788at2"/>
<organism evidence="3 4">
    <name type="scientific">Sulfitobacter marinus</name>
    <dbReference type="NCBI Taxonomy" id="394264"/>
    <lineage>
        <taxon>Bacteria</taxon>
        <taxon>Pseudomonadati</taxon>
        <taxon>Pseudomonadota</taxon>
        <taxon>Alphaproteobacteria</taxon>
        <taxon>Rhodobacterales</taxon>
        <taxon>Roseobacteraceae</taxon>
        <taxon>Sulfitobacter</taxon>
    </lineage>
</organism>
<keyword evidence="1" id="KW-0732">Signal</keyword>
<feature type="signal peptide" evidence="1">
    <location>
        <begin position="1"/>
        <end position="17"/>
    </location>
</feature>
<gene>
    <name evidence="3" type="ORF">SAMN04488040_1275</name>
</gene>
<dbReference type="AlphaFoldDB" id="A0A1I6RIV9"/>
<protein>
    <submittedName>
        <fullName evidence="3">Extensin-like protein C-terminus</fullName>
    </submittedName>
</protein>
<feature type="chain" id="PRO_5011448116" evidence="1">
    <location>
        <begin position="18"/>
        <end position="257"/>
    </location>
</feature>
<name>A0A1I6RIV9_9RHOB</name>
<evidence type="ECO:0000313" key="4">
    <source>
        <dbReference type="Proteomes" id="UP000199239"/>
    </source>
</evidence>
<feature type="domain" description="Extensin-like C-terminal" evidence="2">
    <location>
        <begin position="105"/>
        <end position="257"/>
    </location>
</feature>
<reference evidence="4" key="1">
    <citation type="submission" date="2016-10" db="EMBL/GenBank/DDBJ databases">
        <authorList>
            <person name="Varghese N."/>
            <person name="Submissions S."/>
        </authorList>
    </citation>
    <scope>NUCLEOTIDE SEQUENCE [LARGE SCALE GENOMIC DNA]</scope>
    <source>
        <strain evidence="4">DSM 23422</strain>
    </source>
</reference>
<evidence type="ECO:0000256" key="1">
    <source>
        <dbReference type="SAM" id="SignalP"/>
    </source>
</evidence>